<evidence type="ECO:0000259" key="3">
    <source>
        <dbReference type="Pfam" id="PF04909"/>
    </source>
</evidence>
<proteinExistence type="predicted"/>
<dbReference type="SUPFAM" id="SSF51556">
    <property type="entry name" value="Metallo-dependent hydrolases"/>
    <property type="match status" value="1"/>
</dbReference>
<dbReference type="Proteomes" id="UP000697995">
    <property type="component" value="Unassembled WGS sequence"/>
</dbReference>
<gene>
    <name evidence="4" type="ORF">CKO45_12140</name>
</gene>
<dbReference type="InterPro" id="IPR006680">
    <property type="entry name" value="Amidohydro-rel"/>
</dbReference>
<name>A0ABS1CYF8_9PROT</name>
<dbReference type="EMBL" id="NRSG01000077">
    <property type="protein sequence ID" value="MBK1658982.1"/>
    <property type="molecule type" value="Genomic_DNA"/>
</dbReference>
<evidence type="ECO:0000313" key="5">
    <source>
        <dbReference type="Proteomes" id="UP000697995"/>
    </source>
</evidence>
<dbReference type="Gene3D" id="3.20.20.140">
    <property type="entry name" value="Metal-dependent hydrolases"/>
    <property type="match status" value="1"/>
</dbReference>
<evidence type="ECO:0000256" key="1">
    <source>
        <dbReference type="ARBA" id="ARBA00023239"/>
    </source>
</evidence>
<keyword evidence="5" id="KW-1185">Reference proteome</keyword>
<evidence type="ECO:0000256" key="2">
    <source>
        <dbReference type="SAM" id="MobiDB-lite"/>
    </source>
</evidence>
<feature type="domain" description="Amidohydrolase-related" evidence="3">
    <location>
        <begin position="30"/>
        <end position="355"/>
    </location>
</feature>
<sequence>MSEPTNHYGPTAARAHGRPGREQKPAGPVIDIHAHVLVPEAATYAAPFLDPAGEPLTRFATEETRALNRKQGLDRREVFNQHGPRLAELDAMGIDIQLCAPPPGQCYYGIPPEHAVAATRLVNDGIAAFCAARPDRFLGLGSVPLAVPGEAEAELARCMGPLGFKGVQVLTNVQGRELSDPAFAGFWAAAERLGALVMLHPNGFIEGQRLTRHYFNNVVGNPFDTTLALHHLIFDGVLERHPDLTILAVHGGGYLPSYSGRIDHAWGARSDARGTLPQPPTHYLRKVYLDSIVFTPHQLEYLVTVFGADRVLMGTDFPFDMAESDPVGHIRSAAGFDEATVAAIAGGNAARLLGL</sequence>
<dbReference type="InterPro" id="IPR032465">
    <property type="entry name" value="ACMSD"/>
</dbReference>
<accession>A0ABS1CYF8</accession>
<feature type="region of interest" description="Disordered" evidence="2">
    <location>
        <begin position="1"/>
        <end position="26"/>
    </location>
</feature>
<comment type="caution">
    <text evidence="4">The sequence shown here is derived from an EMBL/GenBank/DDBJ whole genome shotgun (WGS) entry which is preliminary data.</text>
</comment>
<dbReference type="Pfam" id="PF04909">
    <property type="entry name" value="Amidohydro_2"/>
    <property type="match status" value="1"/>
</dbReference>
<reference evidence="4 5" key="1">
    <citation type="journal article" date="2020" name="Microorganisms">
        <title>Osmotic Adaptation and Compatible Solute Biosynthesis of Phototrophic Bacteria as Revealed from Genome Analyses.</title>
        <authorList>
            <person name="Imhoff J.F."/>
            <person name="Rahn T."/>
            <person name="Kunzel S."/>
            <person name="Keller A."/>
            <person name="Neulinger S.C."/>
        </authorList>
    </citation>
    <scope>NUCLEOTIDE SEQUENCE [LARGE SCALE GENOMIC DNA]</scope>
    <source>
        <strain evidence="4 5">DSM 15382</strain>
    </source>
</reference>
<organism evidence="4 5">
    <name type="scientific">Paracraurococcus ruber</name>
    <dbReference type="NCBI Taxonomy" id="77675"/>
    <lineage>
        <taxon>Bacteria</taxon>
        <taxon>Pseudomonadati</taxon>
        <taxon>Pseudomonadota</taxon>
        <taxon>Alphaproteobacteria</taxon>
        <taxon>Acetobacterales</taxon>
        <taxon>Roseomonadaceae</taxon>
        <taxon>Paracraurococcus</taxon>
    </lineage>
</organism>
<dbReference type="PANTHER" id="PTHR21240">
    <property type="entry name" value="2-AMINO-3-CARBOXYLMUCONATE-6-SEMIALDEHYDE DECARBOXYLASE"/>
    <property type="match status" value="1"/>
</dbReference>
<dbReference type="RefSeq" id="WP_133218761.1">
    <property type="nucleotide sequence ID" value="NZ_NRSG01000077.1"/>
</dbReference>
<dbReference type="PANTHER" id="PTHR21240:SF28">
    <property type="entry name" value="ISO-OROTATE DECARBOXYLASE (EUROFUNG)"/>
    <property type="match status" value="1"/>
</dbReference>
<dbReference type="InterPro" id="IPR032466">
    <property type="entry name" value="Metal_Hydrolase"/>
</dbReference>
<protein>
    <recommendedName>
        <fullName evidence="3">Amidohydrolase-related domain-containing protein</fullName>
    </recommendedName>
</protein>
<evidence type="ECO:0000313" key="4">
    <source>
        <dbReference type="EMBL" id="MBK1658982.1"/>
    </source>
</evidence>
<keyword evidence="1" id="KW-0456">Lyase</keyword>